<gene>
    <name evidence="3" type="primary">LOC109382616</name>
</gene>
<evidence type="ECO:0000313" key="3">
    <source>
        <dbReference type="RefSeq" id="XP_019497781.1"/>
    </source>
</evidence>
<organism evidence="2 3">
    <name type="scientific">Hipposideros armiger</name>
    <name type="common">Great Himalayan leaf-nosed bat</name>
    <dbReference type="NCBI Taxonomy" id="186990"/>
    <lineage>
        <taxon>Eukaryota</taxon>
        <taxon>Metazoa</taxon>
        <taxon>Chordata</taxon>
        <taxon>Craniata</taxon>
        <taxon>Vertebrata</taxon>
        <taxon>Euteleostomi</taxon>
        <taxon>Mammalia</taxon>
        <taxon>Eutheria</taxon>
        <taxon>Laurasiatheria</taxon>
        <taxon>Chiroptera</taxon>
        <taxon>Yinpterochiroptera</taxon>
        <taxon>Rhinolophoidea</taxon>
        <taxon>Hipposideridae</taxon>
        <taxon>Hipposideros</taxon>
    </lineage>
</organism>
<keyword evidence="2" id="KW-1185">Reference proteome</keyword>
<sequence>MGRWSHGWRREGMSQGPDPSSVLQVMEKKASDTIRSETGYKRIRKKRQSMSSLTPLASCGGQSQCWRPLPLWGKRSFACLSVQMRKVRPGEVKELARAVPELESKSQKLHRGSPAPSACPTHTHCPTRLSRQCSCTFFESPGTGSALHRCSLSKAPRVPSGHCGECGSFGGERACARSLASDPTQAGELSCGEPLLTFTMKSGFL</sequence>
<reference evidence="3" key="1">
    <citation type="submission" date="2025-08" db="UniProtKB">
        <authorList>
            <consortium name="RefSeq"/>
        </authorList>
    </citation>
    <scope>IDENTIFICATION</scope>
    <source>
        <tissue evidence="3">Muscle</tissue>
    </source>
</reference>
<dbReference type="KEGG" id="hai:109382616"/>
<accession>A0A8B7R9Q7</accession>
<feature type="region of interest" description="Disordered" evidence="1">
    <location>
        <begin position="1"/>
        <end position="53"/>
    </location>
</feature>
<proteinExistence type="predicted"/>
<dbReference type="GeneID" id="109382616"/>
<evidence type="ECO:0000256" key="1">
    <source>
        <dbReference type="SAM" id="MobiDB-lite"/>
    </source>
</evidence>
<dbReference type="AlphaFoldDB" id="A0A8B7R9Q7"/>
<dbReference type="RefSeq" id="XP_019497781.1">
    <property type="nucleotide sequence ID" value="XM_019642236.1"/>
</dbReference>
<name>A0A8B7R9Q7_HIPAR</name>
<protein>
    <submittedName>
        <fullName evidence="3">Uncharacterized protein LOC109382616</fullName>
    </submittedName>
</protein>
<dbReference type="Proteomes" id="UP000694851">
    <property type="component" value="Unplaced"/>
</dbReference>
<evidence type="ECO:0000313" key="2">
    <source>
        <dbReference type="Proteomes" id="UP000694851"/>
    </source>
</evidence>
<feature type="compositionally biased region" description="Basic and acidic residues" evidence="1">
    <location>
        <begin position="26"/>
        <end position="40"/>
    </location>
</feature>